<dbReference type="PROSITE" id="PS51257">
    <property type="entry name" value="PROKAR_LIPOPROTEIN"/>
    <property type="match status" value="1"/>
</dbReference>
<evidence type="ECO:0000256" key="1">
    <source>
        <dbReference type="SAM" id="SignalP"/>
    </source>
</evidence>
<organism evidence="2 3">
    <name type="scientific">Actinomadura darangshiensis</name>
    <dbReference type="NCBI Taxonomy" id="705336"/>
    <lineage>
        <taxon>Bacteria</taxon>
        <taxon>Bacillati</taxon>
        <taxon>Actinomycetota</taxon>
        <taxon>Actinomycetes</taxon>
        <taxon>Streptosporangiales</taxon>
        <taxon>Thermomonosporaceae</taxon>
        <taxon>Actinomadura</taxon>
    </lineage>
</organism>
<dbReference type="OrthoDB" id="3480078at2"/>
<evidence type="ECO:0000313" key="3">
    <source>
        <dbReference type="Proteomes" id="UP000295578"/>
    </source>
</evidence>
<protein>
    <submittedName>
        <fullName evidence="2">Uncharacterized protein</fullName>
    </submittedName>
</protein>
<dbReference type="Proteomes" id="UP000295578">
    <property type="component" value="Unassembled WGS sequence"/>
</dbReference>
<gene>
    <name evidence="2" type="ORF">E1293_38100</name>
</gene>
<sequence length="130" mass="13300">MIKALRLVPVVLALSAGCSSGGEVACKPCAPPVTVTVGGLDRHAGQAWRLRVCVGGRPCTDVAVPASRTDSGAMWIPLDSLDLGSFAGLPVRVTASGKGRDDLHGTGTMRFTDDRGTCPCDHSNAAVTLA</sequence>
<reference evidence="2 3" key="1">
    <citation type="submission" date="2019-03" db="EMBL/GenBank/DDBJ databases">
        <title>Draft genome sequences of novel Actinobacteria.</title>
        <authorList>
            <person name="Sahin N."/>
            <person name="Ay H."/>
            <person name="Saygin H."/>
        </authorList>
    </citation>
    <scope>NUCLEOTIDE SEQUENCE [LARGE SCALE GENOMIC DNA]</scope>
    <source>
        <strain evidence="2 3">DSM 45941</strain>
    </source>
</reference>
<accession>A0A4R5AC54</accession>
<keyword evidence="1" id="KW-0732">Signal</keyword>
<feature type="chain" id="PRO_5038487802" evidence="1">
    <location>
        <begin position="22"/>
        <end position="130"/>
    </location>
</feature>
<name>A0A4R5AC54_9ACTN</name>
<dbReference type="EMBL" id="SMKY01000289">
    <property type="protein sequence ID" value="TDD67352.1"/>
    <property type="molecule type" value="Genomic_DNA"/>
</dbReference>
<keyword evidence="3" id="KW-1185">Reference proteome</keyword>
<evidence type="ECO:0000313" key="2">
    <source>
        <dbReference type="EMBL" id="TDD67352.1"/>
    </source>
</evidence>
<proteinExistence type="predicted"/>
<feature type="signal peptide" evidence="1">
    <location>
        <begin position="1"/>
        <end position="21"/>
    </location>
</feature>
<comment type="caution">
    <text evidence="2">The sequence shown here is derived from an EMBL/GenBank/DDBJ whole genome shotgun (WGS) entry which is preliminary data.</text>
</comment>
<dbReference type="RefSeq" id="WP_132203502.1">
    <property type="nucleotide sequence ID" value="NZ_SMKY01000289.1"/>
</dbReference>
<dbReference type="AlphaFoldDB" id="A0A4R5AC54"/>